<protein>
    <recommendedName>
        <fullName evidence="5">Peptidase S33 tripeptidyl aminopeptidase-like C-terminal domain-containing protein</fullName>
    </recommendedName>
</protein>
<dbReference type="STRING" id="1094619.G5A8W2"/>
<comment type="similarity">
    <text evidence="1">Belongs to the AB hydrolase superfamily.</text>
</comment>
<evidence type="ECO:0000256" key="1">
    <source>
        <dbReference type="ARBA" id="ARBA00008645"/>
    </source>
</evidence>
<evidence type="ECO:0008006" key="5">
    <source>
        <dbReference type="Google" id="ProtNLM"/>
    </source>
</evidence>
<evidence type="ECO:0000313" key="3">
    <source>
        <dbReference type="EMBL" id="EGZ08338.1"/>
    </source>
</evidence>
<dbReference type="Gene3D" id="3.40.50.1820">
    <property type="entry name" value="alpha/beta hydrolase"/>
    <property type="match status" value="1"/>
</dbReference>
<dbReference type="Proteomes" id="UP000002640">
    <property type="component" value="Unassembled WGS sequence"/>
</dbReference>
<name>G5A8W2_PHYSP</name>
<keyword evidence="4" id="KW-1185">Reference proteome</keyword>
<dbReference type="SUPFAM" id="SSF53474">
    <property type="entry name" value="alpha/beta-Hydrolases"/>
    <property type="match status" value="1"/>
</dbReference>
<dbReference type="InParanoid" id="G5A8W2"/>
<feature type="compositionally biased region" description="Polar residues" evidence="2">
    <location>
        <begin position="19"/>
        <end position="31"/>
    </location>
</feature>
<dbReference type="EMBL" id="JH159161">
    <property type="protein sequence ID" value="EGZ08338.1"/>
    <property type="molecule type" value="Genomic_DNA"/>
</dbReference>
<feature type="region of interest" description="Disordered" evidence="2">
    <location>
        <begin position="1"/>
        <end position="33"/>
    </location>
</feature>
<dbReference type="AlphaFoldDB" id="G5A8W2"/>
<dbReference type="InterPro" id="IPR029058">
    <property type="entry name" value="AB_hydrolase_fold"/>
</dbReference>
<sequence length="456" mass="50806">MQHFSGVRDGFSARKAQRDTAQVQTPGSPQGSEIDATEVAACAQSLSFKYSNFAGFSITSAATDLATLISKYTNGATTIVFGVSYGTALVERLMHLDPPEVVGYVMDGISYVSGVSEDEFAYFSTDETAFGEVGEHFLAEVRQYLCSSHFSRHNLPTTLGNVLDQFDKNPNATCAALVNSKTSEWSNLEPSFKLREALGYILTSPKQRSLIPPLVYRLSRCASEDIDVINNFFDVLNDDRNYMGQSDPYYSNLLFYVIAFSEMWEIPGPSVDEMNARVASTKLSDGSVYKQASVYYAFSKEKSQWCNDLGVGNYDANAIMYEHDQYWNKTVAIPSHASVLLLSSKMDAKTPHKYAEYLLDALEGDNKELVTFNYTVHGSVVWTFLVDNDYSSKTCGMEIFESFINNAGDLKRLEKSCLEKMPPLNLTPPTYEQYTFLGTADAYEGGYNSSLRHMWG</sequence>
<evidence type="ECO:0000256" key="2">
    <source>
        <dbReference type="SAM" id="MobiDB-lite"/>
    </source>
</evidence>
<reference evidence="3 4" key="1">
    <citation type="journal article" date="2006" name="Science">
        <title>Phytophthora genome sequences uncover evolutionary origins and mechanisms of pathogenesis.</title>
        <authorList>
            <person name="Tyler B.M."/>
            <person name="Tripathy S."/>
            <person name="Zhang X."/>
            <person name="Dehal P."/>
            <person name="Jiang R.H."/>
            <person name="Aerts A."/>
            <person name="Arredondo F.D."/>
            <person name="Baxter L."/>
            <person name="Bensasson D."/>
            <person name="Beynon J.L."/>
            <person name="Chapman J."/>
            <person name="Damasceno C.M."/>
            <person name="Dorrance A.E."/>
            <person name="Dou D."/>
            <person name="Dickerman A.W."/>
            <person name="Dubchak I.L."/>
            <person name="Garbelotto M."/>
            <person name="Gijzen M."/>
            <person name="Gordon S.G."/>
            <person name="Govers F."/>
            <person name="Grunwald N.J."/>
            <person name="Huang W."/>
            <person name="Ivors K.L."/>
            <person name="Jones R.W."/>
            <person name="Kamoun S."/>
            <person name="Krampis K."/>
            <person name="Lamour K.H."/>
            <person name="Lee M.K."/>
            <person name="McDonald W.H."/>
            <person name="Medina M."/>
            <person name="Meijer H.J."/>
            <person name="Nordberg E.K."/>
            <person name="Maclean D.J."/>
            <person name="Ospina-Giraldo M.D."/>
            <person name="Morris P.F."/>
            <person name="Phuntumart V."/>
            <person name="Putnam N.H."/>
            <person name="Rash S."/>
            <person name="Rose J.K."/>
            <person name="Sakihama Y."/>
            <person name="Salamov A.A."/>
            <person name="Savidor A."/>
            <person name="Scheuring C.F."/>
            <person name="Smith B.M."/>
            <person name="Sobral B.W."/>
            <person name="Terry A."/>
            <person name="Torto-Alalibo T.A."/>
            <person name="Win J."/>
            <person name="Xu Z."/>
            <person name="Zhang H."/>
            <person name="Grigoriev I.V."/>
            <person name="Rokhsar D.S."/>
            <person name="Boore J.L."/>
        </authorList>
    </citation>
    <scope>NUCLEOTIDE SEQUENCE [LARGE SCALE GENOMIC DNA]</scope>
    <source>
        <strain evidence="3 4">P6497</strain>
    </source>
</reference>
<dbReference type="KEGG" id="psoj:PHYSODRAFT_526187"/>
<dbReference type="GeneID" id="20660976"/>
<proteinExistence type="inferred from homology"/>
<gene>
    <name evidence="3" type="ORF">PHYSODRAFT_526187</name>
</gene>
<dbReference type="RefSeq" id="XP_009536510.1">
    <property type="nucleotide sequence ID" value="XM_009538215.1"/>
</dbReference>
<evidence type="ECO:0000313" key="4">
    <source>
        <dbReference type="Proteomes" id="UP000002640"/>
    </source>
</evidence>
<organism evidence="3 4">
    <name type="scientific">Phytophthora sojae (strain P6497)</name>
    <name type="common">Soybean stem and root rot agent</name>
    <name type="synonym">Phytophthora megasperma f. sp. glycines</name>
    <dbReference type="NCBI Taxonomy" id="1094619"/>
    <lineage>
        <taxon>Eukaryota</taxon>
        <taxon>Sar</taxon>
        <taxon>Stramenopiles</taxon>
        <taxon>Oomycota</taxon>
        <taxon>Peronosporomycetes</taxon>
        <taxon>Peronosporales</taxon>
        <taxon>Peronosporaceae</taxon>
        <taxon>Phytophthora</taxon>
    </lineage>
</organism>
<accession>G5A8W2</accession>
<dbReference type="PANTHER" id="PTHR43039">
    <property type="entry name" value="ESTERASE-RELATED"/>
    <property type="match status" value="1"/>
</dbReference>